<dbReference type="STRING" id="81985.R0FZI5"/>
<dbReference type="Proteomes" id="UP000029121">
    <property type="component" value="Unassembled WGS sequence"/>
</dbReference>
<name>R0FZI5_9BRAS</name>
<keyword evidence="2" id="KW-0732">Signal</keyword>
<sequence>MRTFKSLALLALLFCLSLAVFADTSTDATHGNMFMYKYISYTIQGRRGGGGGGGYCQYGCCGGWWNGRCRYCCRRSQAVEPEAFEPEAVEANVVDPQQGFGGGGRRGGGGGGGGYCQYGCCGGWWNGRCRYCCRRPQAVEPEAEAVEANVVDPQQGFGGGGRRGGGGGGRRGGGCWYGCCGWWHGRCSYCCRSQAEANEVMETVESQPMATEGENKKEESKP</sequence>
<keyword evidence="4" id="KW-1185">Reference proteome</keyword>
<evidence type="ECO:0000313" key="3">
    <source>
        <dbReference type="EMBL" id="EOA28502.1"/>
    </source>
</evidence>
<proteinExistence type="predicted"/>
<feature type="chain" id="PRO_5004340837" description="Glycine-rich protein" evidence="2">
    <location>
        <begin position="23"/>
        <end position="222"/>
    </location>
</feature>
<feature type="compositionally biased region" description="Basic and acidic residues" evidence="1">
    <location>
        <begin position="213"/>
        <end position="222"/>
    </location>
</feature>
<evidence type="ECO:0000256" key="2">
    <source>
        <dbReference type="SAM" id="SignalP"/>
    </source>
</evidence>
<dbReference type="eggNOG" id="ENOG502SG3G">
    <property type="taxonomic scope" value="Eukaryota"/>
</dbReference>
<reference evidence="4" key="1">
    <citation type="journal article" date="2013" name="Nat. Genet.">
        <title>The Capsella rubella genome and the genomic consequences of rapid mating system evolution.</title>
        <authorList>
            <person name="Slotte T."/>
            <person name="Hazzouri K.M."/>
            <person name="Agren J.A."/>
            <person name="Koenig D."/>
            <person name="Maumus F."/>
            <person name="Guo Y.L."/>
            <person name="Steige K."/>
            <person name="Platts A.E."/>
            <person name="Escobar J.S."/>
            <person name="Newman L.K."/>
            <person name="Wang W."/>
            <person name="Mandakova T."/>
            <person name="Vello E."/>
            <person name="Smith L.M."/>
            <person name="Henz S.R."/>
            <person name="Steffen J."/>
            <person name="Takuno S."/>
            <person name="Brandvain Y."/>
            <person name="Coop G."/>
            <person name="Andolfatto P."/>
            <person name="Hu T.T."/>
            <person name="Blanchette M."/>
            <person name="Clark R.M."/>
            <person name="Quesneville H."/>
            <person name="Nordborg M."/>
            <person name="Gaut B.S."/>
            <person name="Lysak M.A."/>
            <person name="Jenkins J."/>
            <person name="Grimwood J."/>
            <person name="Chapman J."/>
            <person name="Prochnik S."/>
            <person name="Shu S."/>
            <person name="Rokhsar D."/>
            <person name="Schmutz J."/>
            <person name="Weigel D."/>
            <person name="Wright S.I."/>
        </authorList>
    </citation>
    <scope>NUCLEOTIDE SEQUENCE [LARGE SCALE GENOMIC DNA]</scope>
    <source>
        <strain evidence="4">cv. Monte Gargano</strain>
    </source>
</reference>
<organism evidence="3 4">
    <name type="scientific">Capsella rubella</name>
    <dbReference type="NCBI Taxonomy" id="81985"/>
    <lineage>
        <taxon>Eukaryota</taxon>
        <taxon>Viridiplantae</taxon>
        <taxon>Streptophyta</taxon>
        <taxon>Embryophyta</taxon>
        <taxon>Tracheophyta</taxon>
        <taxon>Spermatophyta</taxon>
        <taxon>Magnoliopsida</taxon>
        <taxon>eudicotyledons</taxon>
        <taxon>Gunneridae</taxon>
        <taxon>Pentapetalae</taxon>
        <taxon>rosids</taxon>
        <taxon>malvids</taxon>
        <taxon>Brassicales</taxon>
        <taxon>Brassicaceae</taxon>
        <taxon>Camelineae</taxon>
        <taxon>Capsella</taxon>
    </lineage>
</organism>
<dbReference type="EMBL" id="KB870808">
    <property type="protein sequence ID" value="EOA28502.1"/>
    <property type="molecule type" value="Genomic_DNA"/>
</dbReference>
<evidence type="ECO:0000256" key="1">
    <source>
        <dbReference type="SAM" id="MobiDB-lite"/>
    </source>
</evidence>
<evidence type="ECO:0008006" key="5">
    <source>
        <dbReference type="Google" id="ProtNLM"/>
    </source>
</evidence>
<gene>
    <name evidence="3" type="ORF">CARUB_v10024716mg</name>
</gene>
<evidence type="ECO:0000313" key="4">
    <source>
        <dbReference type="Proteomes" id="UP000029121"/>
    </source>
</evidence>
<feature type="signal peptide" evidence="2">
    <location>
        <begin position="1"/>
        <end position="22"/>
    </location>
</feature>
<dbReference type="AlphaFoldDB" id="R0FZI5"/>
<protein>
    <recommendedName>
        <fullName evidence="5">Glycine-rich protein</fullName>
    </recommendedName>
</protein>
<accession>R0FZI5</accession>
<feature type="region of interest" description="Disordered" evidence="1">
    <location>
        <begin position="203"/>
        <end position="222"/>
    </location>
</feature>